<dbReference type="Pfam" id="PF00020">
    <property type="entry name" value="TNFR_c6"/>
    <property type="match status" value="1"/>
</dbReference>
<dbReference type="Proteomes" id="UP000507470">
    <property type="component" value="Unassembled WGS sequence"/>
</dbReference>
<evidence type="ECO:0000313" key="4">
    <source>
        <dbReference type="Proteomes" id="UP000507470"/>
    </source>
</evidence>
<evidence type="ECO:0000256" key="1">
    <source>
        <dbReference type="PROSITE-ProRule" id="PRU00206"/>
    </source>
</evidence>
<feature type="disulfide bond" evidence="1">
    <location>
        <begin position="32"/>
        <end position="50"/>
    </location>
</feature>
<dbReference type="InterPro" id="IPR001368">
    <property type="entry name" value="TNFR/NGFR_Cys_rich_reg"/>
</dbReference>
<keyword evidence="4" id="KW-1185">Reference proteome</keyword>
<name>A0A6J8DFF0_MYTCO</name>
<sequence>MFTDTDCIECNSGYTYSASDSYESCIRCTENCPNGTHIEYPCNRTNNIVCEKEKDEIVDWPKLFGYCSAQGILLPDWESFIRLLCRESDISEQGARIVAIVKESYDKDKFDTRIYNAMNLWKQKNDTGDDIKMFNTFAWLFVIIKLLLEK</sequence>
<dbReference type="OrthoDB" id="8848202at2759"/>
<reference evidence="3 4" key="1">
    <citation type="submission" date="2020-06" db="EMBL/GenBank/DDBJ databases">
        <authorList>
            <person name="Li R."/>
            <person name="Bekaert M."/>
        </authorList>
    </citation>
    <scope>NUCLEOTIDE SEQUENCE [LARGE SCALE GENOMIC DNA]</scope>
    <source>
        <strain evidence="4">wild</strain>
    </source>
</reference>
<feature type="domain" description="TNFR-Cys" evidence="2">
    <location>
        <begin position="9"/>
        <end position="50"/>
    </location>
</feature>
<dbReference type="Gene3D" id="2.10.50.10">
    <property type="entry name" value="Tumor Necrosis Factor Receptor, subunit A, domain 2"/>
    <property type="match status" value="1"/>
</dbReference>
<dbReference type="AlphaFoldDB" id="A0A6J8DFF0"/>
<accession>A0A6J8DFF0</accession>
<keyword evidence="1" id="KW-1015">Disulfide bond</keyword>
<evidence type="ECO:0000313" key="3">
    <source>
        <dbReference type="EMBL" id="CAC5407363.1"/>
    </source>
</evidence>
<protein>
    <recommendedName>
        <fullName evidence="2">TNFR-Cys domain-containing protein</fullName>
    </recommendedName>
</protein>
<feature type="repeat" description="TNFR-Cys" evidence="1">
    <location>
        <begin position="9"/>
        <end position="50"/>
    </location>
</feature>
<proteinExistence type="predicted"/>
<evidence type="ECO:0000259" key="2">
    <source>
        <dbReference type="PROSITE" id="PS50050"/>
    </source>
</evidence>
<dbReference type="EMBL" id="CACVKT020007413">
    <property type="protein sequence ID" value="CAC5407363.1"/>
    <property type="molecule type" value="Genomic_DNA"/>
</dbReference>
<dbReference type="PROSITE" id="PS50050">
    <property type="entry name" value="TNFR_NGFR_2"/>
    <property type="match status" value="1"/>
</dbReference>
<feature type="disulfide bond" evidence="1">
    <location>
        <begin position="10"/>
        <end position="25"/>
    </location>
</feature>
<comment type="caution">
    <text evidence="1">Lacks conserved residue(s) required for the propagation of feature annotation.</text>
</comment>
<gene>
    <name evidence="3" type="ORF">MCOR_40847</name>
</gene>
<organism evidence="3 4">
    <name type="scientific">Mytilus coruscus</name>
    <name type="common">Sea mussel</name>
    <dbReference type="NCBI Taxonomy" id="42192"/>
    <lineage>
        <taxon>Eukaryota</taxon>
        <taxon>Metazoa</taxon>
        <taxon>Spiralia</taxon>
        <taxon>Lophotrochozoa</taxon>
        <taxon>Mollusca</taxon>
        <taxon>Bivalvia</taxon>
        <taxon>Autobranchia</taxon>
        <taxon>Pteriomorphia</taxon>
        <taxon>Mytilida</taxon>
        <taxon>Mytiloidea</taxon>
        <taxon>Mytilidae</taxon>
        <taxon>Mytilinae</taxon>
        <taxon>Mytilus</taxon>
    </lineage>
</organism>